<reference evidence="3" key="1">
    <citation type="submission" date="2017-08" db="EMBL/GenBank/DDBJ databases">
        <authorList>
            <person name="Huang Z."/>
        </authorList>
    </citation>
    <scope>NUCLEOTIDE SEQUENCE [LARGE SCALE GENOMIC DNA]</scope>
    <source>
        <strain evidence="3">SA5d-4</strain>
    </source>
</reference>
<feature type="repeat" description="TPR" evidence="1">
    <location>
        <begin position="17"/>
        <end position="50"/>
    </location>
</feature>
<evidence type="ECO:0000313" key="3">
    <source>
        <dbReference type="Proteomes" id="UP000217083"/>
    </source>
</evidence>
<evidence type="ECO:0000313" key="2">
    <source>
        <dbReference type="EMBL" id="OZM57891.1"/>
    </source>
</evidence>
<dbReference type="InterPro" id="IPR011990">
    <property type="entry name" value="TPR-like_helical_dom_sf"/>
</dbReference>
<dbReference type="Proteomes" id="UP000217083">
    <property type="component" value="Unassembled WGS sequence"/>
</dbReference>
<reference evidence="2 3" key="2">
    <citation type="submission" date="2017-09" db="EMBL/GenBank/DDBJ databases">
        <title>Bacillus patelloidae sp. nov., isolated from the intestinal tract of a marine limpet.</title>
        <authorList>
            <person name="Liu R."/>
            <person name="Dong C."/>
            <person name="Shao Z."/>
        </authorList>
    </citation>
    <scope>NUCLEOTIDE SEQUENCE [LARGE SCALE GENOMIC DNA]</scope>
    <source>
        <strain evidence="2 3">SA5d-4</strain>
    </source>
</reference>
<evidence type="ECO:0000256" key="1">
    <source>
        <dbReference type="PROSITE-ProRule" id="PRU00339"/>
    </source>
</evidence>
<dbReference type="Gene3D" id="1.25.40.10">
    <property type="entry name" value="Tetratricopeptide repeat domain"/>
    <property type="match status" value="1"/>
</dbReference>
<dbReference type="EMBL" id="NPIA01000002">
    <property type="protein sequence ID" value="OZM57891.1"/>
    <property type="molecule type" value="Genomic_DNA"/>
</dbReference>
<comment type="caution">
    <text evidence="2">The sequence shown here is derived from an EMBL/GenBank/DDBJ whole genome shotgun (WGS) entry which is preliminary data.</text>
</comment>
<organism evidence="2 3">
    <name type="scientific">Lottiidibacillus patelloidae</name>
    <dbReference type="NCBI Taxonomy" id="2670334"/>
    <lineage>
        <taxon>Bacteria</taxon>
        <taxon>Bacillati</taxon>
        <taxon>Bacillota</taxon>
        <taxon>Bacilli</taxon>
        <taxon>Bacillales</taxon>
        <taxon>Bacillaceae</taxon>
        <taxon>Lottiidibacillus</taxon>
    </lineage>
</organism>
<gene>
    <name evidence="2" type="ORF">CIB95_05910</name>
</gene>
<keyword evidence="1" id="KW-0802">TPR repeat</keyword>
<dbReference type="AlphaFoldDB" id="A0A263BVW6"/>
<accession>A0A263BVW6</accession>
<dbReference type="SUPFAM" id="SSF48452">
    <property type="entry name" value="TPR-like"/>
    <property type="match status" value="1"/>
</dbReference>
<dbReference type="InterPro" id="IPR019734">
    <property type="entry name" value="TPR_rpt"/>
</dbReference>
<name>A0A263BVW6_9BACI</name>
<protein>
    <recommendedName>
        <fullName evidence="4">Tetratricopeptide repeat protein</fullName>
    </recommendedName>
</protein>
<dbReference type="RefSeq" id="WP_094923155.1">
    <property type="nucleotide sequence ID" value="NZ_NPIA01000002.1"/>
</dbReference>
<dbReference type="PROSITE" id="PS50005">
    <property type="entry name" value="TPR"/>
    <property type="match status" value="1"/>
</dbReference>
<dbReference type="Pfam" id="PF14559">
    <property type="entry name" value="TPR_19"/>
    <property type="match status" value="1"/>
</dbReference>
<sequence length="340" mass="39023">MDKESKNNNVVQYPNLNKVLLEKGTDMMMKQKYKDALALFDQLIELDEKQADALVGSVVCCIELGQLVEAKKRCKEILFLGIGDYFDILNIYLSILMQLEEYQEITDTIEAIYSENNVPGTYSESFDQLLSIAKKMISEGNERKSNPSSGIESSLLEKLNNEKNTELQWSIIQQLNHLDDEEVIEVFKDFVEKKENDPVLKSFVLQMLHSKGCEDTVLVEKLGKSLEVNLKDLQDVFQMAFPHHVITHLKNTIEQKNPTLFEQTTQLWWHYLLVIYPFVPSGKDAKTWAAALHAAANELNGFQTDMEQIAKAYGVERKSITIYCDKILDMEKYAIKGMKF</sequence>
<evidence type="ECO:0008006" key="4">
    <source>
        <dbReference type="Google" id="ProtNLM"/>
    </source>
</evidence>
<dbReference type="SUPFAM" id="SSF116965">
    <property type="entry name" value="Hypothetical protein MPN330"/>
    <property type="match status" value="1"/>
</dbReference>
<proteinExistence type="predicted"/>
<keyword evidence="3" id="KW-1185">Reference proteome</keyword>